<keyword evidence="1 4" id="KW-0808">Transferase</keyword>
<dbReference type="VEuPathDB" id="FungiDB:FOC1_g10001414"/>
<dbReference type="Proteomes" id="UP000219369">
    <property type="component" value="Unassembled WGS sequence"/>
</dbReference>
<dbReference type="PANTHER" id="PTHR43877:SF2">
    <property type="entry name" value="AMINOALKYLPHOSPHONATE N-ACETYLTRANSFERASE-RELATED"/>
    <property type="match status" value="1"/>
</dbReference>
<dbReference type="VEuPathDB" id="FungiDB:FOMG_02068"/>
<evidence type="ECO:0000259" key="3">
    <source>
        <dbReference type="PROSITE" id="PS51186"/>
    </source>
</evidence>
<dbReference type="GO" id="GO:0016747">
    <property type="term" value="F:acyltransferase activity, transferring groups other than amino-acyl groups"/>
    <property type="evidence" value="ECO:0007669"/>
    <property type="project" value="InterPro"/>
</dbReference>
<dbReference type="VEuPathDB" id="FungiDB:FOC4_g10014148"/>
<dbReference type="PROSITE" id="PS51186">
    <property type="entry name" value="GNAT"/>
    <property type="match status" value="1"/>
</dbReference>
<dbReference type="InterPro" id="IPR050832">
    <property type="entry name" value="Bact_Acetyltransf"/>
</dbReference>
<evidence type="ECO:0000313" key="4">
    <source>
        <dbReference type="EMBL" id="SCO78864.1"/>
    </source>
</evidence>
<feature type="domain" description="N-acetyltransferase" evidence="3">
    <location>
        <begin position="22"/>
        <end position="183"/>
    </location>
</feature>
<proteinExistence type="predicted"/>
<dbReference type="SUPFAM" id="SSF55729">
    <property type="entry name" value="Acyl-CoA N-acyltransferases (Nat)"/>
    <property type="match status" value="1"/>
</dbReference>
<dbReference type="Gene3D" id="3.40.630.30">
    <property type="match status" value="1"/>
</dbReference>
<dbReference type="AlphaFoldDB" id="A0A2H3T2H7"/>
<dbReference type="InterPro" id="IPR000182">
    <property type="entry name" value="GNAT_dom"/>
</dbReference>
<sequence>MGSSAALEFPTGFTLHQITGPEELERWSPSLTQLLLSCVNDDPSTSSIGFHAPLSTTKATEFWSSQSPQLFGLNPRATLFVLARDTAAVGTISLVTHPKETHAHKVEVGKLLVSAAERGHGLGRKLMEMAERFAKEELGKTMVLLDTASDTPARGFYLKLGYTEWGVCPQYAESADGHLHDCSFFCKFLDNKI</sequence>
<dbReference type="VEuPathDB" id="FungiDB:FOXG_01248"/>
<gene>
    <name evidence="4" type="ORF">FRV6_03077</name>
</gene>
<dbReference type="VEuPathDB" id="FungiDB:FOZG_02053"/>
<dbReference type="Pfam" id="PF00583">
    <property type="entry name" value="Acetyltransf_1"/>
    <property type="match status" value="1"/>
</dbReference>
<reference evidence="5" key="1">
    <citation type="submission" date="2016-09" db="EMBL/GenBank/DDBJ databases">
        <authorList>
            <person name="Guldener U."/>
        </authorList>
    </citation>
    <scope>NUCLEOTIDE SEQUENCE [LARGE SCALE GENOMIC DNA]</scope>
    <source>
        <strain evidence="5">V64-1</strain>
    </source>
</reference>
<dbReference type="InterPro" id="IPR016181">
    <property type="entry name" value="Acyl_CoA_acyltransferase"/>
</dbReference>
<protein>
    <submittedName>
        <fullName evidence="4">Related to acetyltransferase</fullName>
    </submittedName>
</protein>
<evidence type="ECO:0000313" key="5">
    <source>
        <dbReference type="Proteomes" id="UP000219369"/>
    </source>
</evidence>
<dbReference type="PANTHER" id="PTHR43877">
    <property type="entry name" value="AMINOALKYLPHOSPHONATE N-ACETYLTRANSFERASE-RELATED-RELATED"/>
    <property type="match status" value="1"/>
</dbReference>
<evidence type="ECO:0000256" key="2">
    <source>
        <dbReference type="ARBA" id="ARBA00023315"/>
    </source>
</evidence>
<dbReference type="EMBL" id="FMJY01000002">
    <property type="protein sequence ID" value="SCO78864.1"/>
    <property type="molecule type" value="Genomic_DNA"/>
</dbReference>
<dbReference type="VEuPathDB" id="FungiDB:FOIG_11008"/>
<accession>A0A2H3T2H7</accession>
<dbReference type="CDD" id="cd04301">
    <property type="entry name" value="NAT_SF"/>
    <property type="match status" value="1"/>
</dbReference>
<dbReference type="OrthoDB" id="41532at2759"/>
<organism evidence="4 5">
    <name type="scientific">Fusarium oxysporum</name>
    <name type="common">Fusarium vascular wilt</name>
    <dbReference type="NCBI Taxonomy" id="5507"/>
    <lineage>
        <taxon>Eukaryota</taxon>
        <taxon>Fungi</taxon>
        <taxon>Dikarya</taxon>
        <taxon>Ascomycota</taxon>
        <taxon>Pezizomycotina</taxon>
        <taxon>Sordariomycetes</taxon>
        <taxon>Hypocreomycetidae</taxon>
        <taxon>Hypocreales</taxon>
        <taxon>Nectriaceae</taxon>
        <taxon>Fusarium</taxon>
        <taxon>Fusarium oxysporum species complex</taxon>
    </lineage>
</organism>
<evidence type="ECO:0000256" key="1">
    <source>
        <dbReference type="ARBA" id="ARBA00022679"/>
    </source>
</evidence>
<keyword evidence="2" id="KW-0012">Acyltransferase</keyword>
<name>A0A2H3T2H7_FUSOX</name>